<proteinExistence type="predicted"/>
<sequence>MVFAPALLCDRARCRRHRRCSLPGTTEPDLKEGVSPPITMYPRCLLTAPTEVIQEFLTILGVAMHLKKRLVPGLLRLLADASEDSPFRAQNNAIYAILESRLPRGDPLKAEFQDFWRREAVRSEE</sequence>
<gene>
    <name evidence="1" type="ORF">LRX75_21850</name>
</gene>
<name>A0A9X1NXV4_9HYPH</name>
<reference evidence="1" key="1">
    <citation type="submission" date="2021-12" db="EMBL/GenBank/DDBJ databases">
        <authorList>
            <person name="Li Y."/>
        </authorList>
    </citation>
    <scope>NUCLEOTIDE SEQUENCE</scope>
    <source>
        <strain evidence="1">DKSPLA3</strain>
    </source>
</reference>
<dbReference type="Proteomes" id="UP001139089">
    <property type="component" value="Unassembled WGS sequence"/>
</dbReference>
<evidence type="ECO:0000313" key="2">
    <source>
        <dbReference type="Proteomes" id="UP001139089"/>
    </source>
</evidence>
<comment type="caution">
    <text evidence="1">The sequence shown here is derived from an EMBL/GenBank/DDBJ whole genome shotgun (WGS) entry which is preliminary data.</text>
</comment>
<evidence type="ECO:0000313" key="1">
    <source>
        <dbReference type="EMBL" id="MCD7111679.1"/>
    </source>
</evidence>
<organism evidence="1 2">
    <name type="scientific">Rhizobium quercicola</name>
    <dbReference type="NCBI Taxonomy" id="2901226"/>
    <lineage>
        <taxon>Bacteria</taxon>
        <taxon>Pseudomonadati</taxon>
        <taxon>Pseudomonadota</taxon>
        <taxon>Alphaproteobacteria</taxon>
        <taxon>Hyphomicrobiales</taxon>
        <taxon>Rhizobiaceae</taxon>
        <taxon>Rhizobium/Agrobacterium group</taxon>
        <taxon>Rhizobium</taxon>
    </lineage>
</organism>
<protein>
    <submittedName>
        <fullName evidence="1">Uncharacterized protein</fullName>
    </submittedName>
</protein>
<dbReference type="EMBL" id="JAJOZR010000019">
    <property type="protein sequence ID" value="MCD7111679.1"/>
    <property type="molecule type" value="Genomic_DNA"/>
</dbReference>
<accession>A0A9X1NXV4</accession>
<keyword evidence="2" id="KW-1185">Reference proteome</keyword>
<dbReference type="AlphaFoldDB" id="A0A9X1NXV4"/>
<dbReference type="RefSeq" id="WP_231816744.1">
    <property type="nucleotide sequence ID" value="NZ_JAJOZR010000019.1"/>
</dbReference>